<feature type="region of interest" description="Disordered" evidence="3">
    <location>
        <begin position="1"/>
        <end position="22"/>
    </location>
</feature>
<evidence type="ECO:0000256" key="2">
    <source>
        <dbReference type="ARBA" id="ARBA00022679"/>
    </source>
</evidence>
<gene>
    <name evidence="5" type="ORF">BJ987_003998</name>
</gene>
<organism evidence="5 6">
    <name type="scientific">Nocardia goodfellowii</name>
    <dbReference type="NCBI Taxonomy" id="882446"/>
    <lineage>
        <taxon>Bacteria</taxon>
        <taxon>Bacillati</taxon>
        <taxon>Actinomycetota</taxon>
        <taxon>Actinomycetes</taxon>
        <taxon>Mycobacteriales</taxon>
        <taxon>Nocardiaceae</taxon>
        <taxon>Nocardia</taxon>
    </lineage>
</organism>
<name>A0ABS4QHD7_9NOCA</name>
<dbReference type="EMBL" id="JAGGMR010000001">
    <property type="protein sequence ID" value="MBP2191097.1"/>
    <property type="molecule type" value="Genomic_DNA"/>
</dbReference>
<sequence length="288" mass="30844">MTSTEQSKIARPGTGTSTDNPAAAESVFLDSTLQLLSPLEVMEGDVVVDLGPGAGSATVALAQAVGERGRVYAVDLDSTMLEATMTAARAAGVDGRIRPILHDLERGAPPVREPVDALWSSACVHHTLDWEASVRALARLLRPGGVLCLAEGGLPARCLPWDVGVGLPGLEIRLDEAHNRWSTQWFSGRAGARRPRRGWAEIMTAAGLTAVTSRTALVDYPAPLSDDVRTVVLDELAARVNRAKPYLHENDAAAWELLLDPTGAHWLGRRTDLALLTARTAFWGRAPR</sequence>
<evidence type="ECO:0000256" key="1">
    <source>
        <dbReference type="ARBA" id="ARBA00022603"/>
    </source>
</evidence>
<dbReference type="RefSeq" id="WP_209892181.1">
    <property type="nucleotide sequence ID" value="NZ_JAGGMR010000001.1"/>
</dbReference>
<dbReference type="CDD" id="cd02440">
    <property type="entry name" value="AdoMet_MTases"/>
    <property type="match status" value="1"/>
</dbReference>
<evidence type="ECO:0000313" key="6">
    <source>
        <dbReference type="Proteomes" id="UP001519325"/>
    </source>
</evidence>
<proteinExistence type="predicted"/>
<dbReference type="PANTHER" id="PTHR43861">
    <property type="entry name" value="TRANS-ACONITATE 2-METHYLTRANSFERASE-RELATED"/>
    <property type="match status" value="1"/>
</dbReference>
<keyword evidence="6" id="KW-1185">Reference proteome</keyword>
<protein>
    <submittedName>
        <fullName evidence="5">SAM-dependent methyltransferase</fullName>
    </submittedName>
</protein>
<dbReference type="PANTHER" id="PTHR43861:SF1">
    <property type="entry name" value="TRANS-ACONITATE 2-METHYLTRANSFERASE"/>
    <property type="match status" value="1"/>
</dbReference>
<dbReference type="InterPro" id="IPR029063">
    <property type="entry name" value="SAM-dependent_MTases_sf"/>
</dbReference>
<dbReference type="Proteomes" id="UP001519325">
    <property type="component" value="Unassembled WGS sequence"/>
</dbReference>
<comment type="caution">
    <text evidence="5">The sequence shown here is derived from an EMBL/GenBank/DDBJ whole genome shotgun (WGS) entry which is preliminary data.</text>
</comment>
<feature type="domain" description="Methyltransferase" evidence="4">
    <location>
        <begin position="47"/>
        <end position="145"/>
    </location>
</feature>
<dbReference type="InterPro" id="IPR041698">
    <property type="entry name" value="Methyltransf_25"/>
</dbReference>
<reference evidence="5 6" key="1">
    <citation type="submission" date="2021-03" db="EMBL/GenBank/DDBJ databases">
        <title>Sequencing the genomes of 1000 actinobacteria strains.</title>
        <authorList>
            <person name="Klenk H.-P."/>
        </authorList>
    </citation>
    <scope>NUCLEOTIDE SEQUENCE [LARGE SCALE GENOMIC DNA]</scope>
    <source>
        <strain evidence="5 6">DSM 45516</strain>
    </source>
</reference>
<dbReference type="Pfam" id="PF13649">
    <property type="entry name" value="Methyltransf_25"/>
    <property type="match status" value="1"/>
</dbReference>
<dbReference type="SUPFAM" id="SSF53335">
    <property type="entry name" value="S-adenosyl-L-methionine-dependent methyltransferases"/>
    <property type="match status" value="1"/>
</dbReference>
<keyword evidence="1 5" id="KW-0489">Methyltransferase</keyword>
<evidence type="ECO:0000259" key="4">
    <source>
        <dbReference type="Pfam" id="PF13649"/>
    </source>
</evidence>
<evidence type="ECO:0000313" key="5">
    <source>
        <dbReference type="EMBL" id="MBP2191097.1"/>
    </source>
</evidence>
<evidence type="ECO:0000256" key="3">
    <source>
        <dbReference type="SAM" id="MobiDB-lite"/>
    </source>
</evidence>
<accession>A0ABS4QHD7</accession>
<dbReference type="Gene3D" id="3.40.50.150">
    <property type="entry name" value="Vaccinia Virus protein VP39"/>
    <property type="match status" value="1"/>
</dbReference>
<dbReference type="GO" id="GO:0008168">
    <property type="term" value="F:methyltransferase activity"/>
    <property type="evidence" value="ECO:0007669"/>
    <property type="project" value="UniProtKB-KW"/>
</dbReference>
<keyword evidence="2" id="KW-0808">Transferase</keyword>
<dbReference type="GO" id="GO:0032259">
    <property type="term" value="P:methylation"/>
    <property type="evidence" value="ECO:0007669"/>
    <property type="project" value="UniProtKB-KW"/>
</dbReference>